<feature type="transmembrane region" description="Helical" evidence="1">
    <location>
        <begin position="163"/>
        <end position="183"/>
    </location>
</feature>
<dbReference type="EMBL" id="LR699553">
    <property type="protein sequence ID" value="VVD29000.1"/>
    <property type="molecule type" value="Genomic_DNA"/>
</dbReference>
<feature type="transmembrane region" description="Helical" evidence="1">
    <location>
        <begin position="21"/>
        <end position="39"/>
    </location>
</feature>
<reference evidence="2 3" key="1">
    <citation type="submission" date="2019-08" db="EMBL/GenBank/DDBJ databases">
        <authorList>
            <person name="Herpell B J."/>
        </authorList>
    </citation>
    <scope>NUCLEOTIDE SEQUENCE [LARGE SCALE GENOMIC DNA]</scope>
    <source>
        <strain evidence="3">Msb3</strain>
    </source>
</reference>
<keyword evidence="1" id="KW-0472">Membrane</keyword>
<dbReference type="Proteomes" id="UP000325811">
    <property type="component" value="Chromosome I"/>
</dbReference>
<dbReference type="AlphaFoldDB" id="A0A5Q4Z268"/>
<name>A0A5Q4Z268_9BURK</name>
<feature type="transmembrane region" description="Helical" evidence="1">
    <location>
        <begin position="101"/>
        <end position="120"/>
    </location>
</feature>
<evidence type="ECO:0000313" key="2">
    <source>
        <dbReference type="EMBL" id="VVD29000.1"/>
    </source>
</evidence>
<keyword evidence="1" id="KW-1133">Transmembrane helix</keyword>
<feature type="transmembrane region" description="Helical" evidence="1">
    <location>
        <begin position="45"/>
        <end position="65"/>
    </location>
</feature>
<sequence>MMDRHAATARTHNERWLKHYYFVRAAFSAVWVVLAFSVGQYSPGIAAALLVAYPVWDALANYVDMSRSGGPFENRTQALNTAVSLATAVAVIVALRLSMTGVLQVVGVWAVLSGLLQLGTAMRRWKNFGAQWAMILSGAQSSLAGVLFIVQAHKPTPAAIVKVASYAAVGAIYFLVSATWLSVSEMRRKVS</sequence>
<dbReference type="InterPro" id="IPR005325">
    <property type="entry name" value="DUF308_memb"/>
</dbReference>
<dbReference type="RefSeq" id="WP_035518053.1">
    <property type="nucleotide sequence ID" value="NZ_LR699553.1"/>
</dbReference>
<keyword evidence="1" id="KW-0812">Transmembrane</keyword>
<accession>A0A5Q4Z268</accession>
<evidence type="ECO:0008006" key="4">
    <source>
        <dbReference type="Google" id="ProtNLM"/>
    </source>
</evidence>
<protein>
    <recommendedName>
        <fullName evidence="4">DUF308 domain-containing protein</fullName>
    </recommendedName>
</protein>
<feature type="transmembrane region" description="Helical" evidence="1">
    <location>
        <begin position="77"/>
        <end position="95"/>
    </location>
</feature>
<evidence type="ECO:0000256" key="1">
    <source>
        <dbReference type="SAM" id="Phobius"/>
    </source>
</evidence>
<feature type="transmembrane region" description="Helical" evidence="1">
    <location>
        <begin position="132"/>
        <end position="151"/>
    </location>
</feature>
<dbReference type="Pfam" id="PF03729">
    <property type="entry name" value="DUF308"/>
    <property type="match status" value="1"/>
</dbReference>
<proteinExistence type="predicted"/>
<gene>
    <name evidence="2" type="ORF">PDMSB3_2544</name>
</gene>
<dbReference type="KEGG" id="pdio:PDMSB3_2544"/>
<keyword evidence="3" id="KW-1185">Reference proteome</keyword>
<evidence type="ECO:0000313" key="3">
    <source>
        <dbReference type="Proteomes" id="UP000325811"/>
    </source>
</evidence>
<organism evidence="2 3">
    <name type="scientific">Paraburkholderia dioscoreae</name>
    <dbReference type="NCBI Taxonomy" id="2604047"/>
    <lineage>
        <taxon>Bacteria</taxon>
        <taxon>Pseudomonadati</taxon>
        <taxon>Pseudomonadota</taxon>
        <taxon>Betaproteobacteria</taxon>
        <taxon>Burkholderiales</taxon>
        <taxon>Burkholderiaceae</taxon>
        <taxon>Paraburkholderia</taxon>
    </lineage>
</organism>